<protein>
    <submittedName>
        <fullName evidence="2">Uncharacterized protein</fullName>
    </submittedName>
</protein>
<keyword evidence="3" id="KW-1185">Reference proteome</keyword>
<accession>A0A2X0TIW9</accession>
<proteinExistence type="predicted"/>
<dbReference type="Gramene" id="TraesCS2D03G0317900.1">
    <property type="protein sequence ID" value="TraesCS2D03G0317900.1.CDS"/>
    <property type="gene ID" value="TraesCS2D03G0317900"/>
</dbReference>
<dbReference type="Gramene" id="TraesCS2D02G151000.1">
    <property type="protein sequence ID" value="TraesCS2D02G151000.1"/>
    <property type="gene ID" value="TraesCS2D02G151000"/>
</dbReference>
<keyword evidence="1" id="KW-0472">Membrane</keyword>
<organism evidence="2">
    <name type="scientific">Triticum aestivum</name>
    <name type="common">Wheat</name>
    <dbReference type="NCBI Taxonomy" id="4565"/>
    <lineage>
        <taxon>Eukaryota</taxon>
        <taxon>Viridiplantae</taxon>
        <taxon>Streptophyta</taxon>
        <taxon>Embryophyta</taxon>
        <taxon>Tracheophyta</taxon>
        <taxon>Spermatophyta</taxon>
        <taxon>Magnoliopsida</taxon>
        <taxon>Liliopsida</taxon>
        <taxon>Poales</taxon>
        <taxon>Poaceae</taxon>
        <taxon>BOP clade</taxon>
        <taxon>Pooideae</taxon>
        <taxon>Triticodae</taxon>
        <taxon>Triticeae</taxon>
        <taxon>Triticinae</taxon>
        <taxon>Triticum</taxon>
    </lineage>
</organism>
<dbReference type="EnsemblPlants" id="TraesCS2D02G151000.1">
    <property type="protein sequence ID" value="TraesCS2D02G151000.1"/>
    <property type="gene ID" value="TraesCS2D02G151000"/>
</dbReference>
<keyword evidence="1" id="KW-1133">Transmembrane helix</keyword>
<feature type="transmembrane region" description="Helical" evidence="1">
    <location>
        <begin position="49"/>
        <end position="69"/>
    </location>
</feature>
<evidence type="ECO:0000313" key="2">
    <source>
        <dbReference type="EnsemblPlants" id="TraesCS2D02G151000.1"/>
    </source>
</evidence>
<dbReference type="Gramene" id="TraesNOR2D03G01144880.1">
    <property type="protein sequence ID" value="TraesNOR2D03G01144880.1"/>
    <property type="gene ID" value="TraesNOR2D03G01144880"/>
</dbReference>
<evidence type="ECO:0000313" key="3">
    <source>
        <dbReference type="Proteomes" id="UP000019116"/>
    </source>
</evidence>
<dbReference type="AlphaFoldDB" id="A0A2X0TIW9"/>
<reference evidence="2" key="1">
    <citation type="submission" date="2018-08" db="EMBL/GenBank/DDBJ databases">
        <authorList>
            <person name="Rossello M."/>
        </authorList>
    </citation>
    <scope>NUCLEOTIDE SEQUENCE [LARGE SCALE GENOMIC DNA]</scope>
    <source>
        <strain evidence="2">cv. Chinese Spring</strain>
    </source>
</reference>
<sequence>MANVLASPECGGPCNMKKTIRTKGRYLNFVSKISRKYIGRRLTRCMQDLKFIAVFFCLNIFLFGVAADLWCTNRLGLGCIVVALVASTNKSYYVLQLVWYHQPTGRLENQRGKHVL</sequence>
<name>A0A2X0TIW9_WHEAT</name>
<dbReference type="Proteomes" id="UP000019116">
    <property type="component" value="Chromosome 2D"/>
</dbReference>
<keyword evidence="1" id="KW-0812">Transmembrane</keyword>
<reference evidence="2" key="2">
    <citation type="submission" date="2018-10" db="UniProtKB">
        <authorList>
            <consortium name="EnsemblPlants"/>
        </authorList>
    </citation>
    <scope>IDENTIFICATION</scope>
</reference>
<dbReference type="Gramene" id="TraesPARA_EIv1.0_0659370.1">
    <property type="protein sequence ID" value="TraesPARA_EIv1.0_0659370.1.CDS"/>
    <property type="gene ID" value="TraesPARA_EIv1.0_0659370"/>
</dbReference>
<evidence type="ECO:0000256" key="1">
    <source>
        <dbReference type="SAM" id="Phobius"/>
    </source>
</evidence>